<dbReference type="Gene3D" id="3.90.226.10">
    <property type="entry name" value="2-enoyl-CoA Hydratase, Chain A, domain 1"/>
    <property type="match status" value="1"/>
</dbReference>
<dbReference type="Gene3D" id="1.10.12.10">
    <property type="entry name" value="Lyase 2-enoyl-coa Hydratase, Chain A, domain 2"/>
    <property type="match status" value="1"/>
</dbReference>
<evidence type="ECO:0000256" key="3">
    <source>
        <dbReference type="ARBA" id="ARBA00023709"/>
    </source>
</evidence>
<comment type="similarity">
    <text evidence="1 5">Belongs to the enoyl-CoA hydratase/isomerase family.</text>
</comment>
<dbReference type="PANTHER" id="PTHR11941">
    <property type="entry name" value="ENOYL-COA HYDRATASE-RELATED"/>
    <property type="match status" value="1"/>
</dbReference>
<dbReference type="CDD" id="cd06558">
    <property type="entry name" value="crotonase-like"/>
    <property type="match status" value="1"/>
</dbReference>
<comment type="caution">
    <text evidence="6">The sequence shown here is derived from an EMBL/GenBank/DDBJ whole genome shotgun (WGS) entry which is preliminary data.</text>
</comment>
<proteinExistence type="inferred from homology"/>
<keyword evidence="7" id="KW-1185">Reference proteome</keyword>
<dbReference type="RefSeq" id="WP_242713200.1">
    <property type="nucleotide sequence ID" value="NZ_JALDAX010000024.1"/>
</dbReference>
<dbReference type="EMBL" id="JALDAX010000024">
    <property type="protein sequence ID" value="MCI3245702.1"/>
    <property type="molecule type" value="Genomic_DNA"/>
</dbReference>
<dbReference type="InterPro" id="IPR001753">
    <property type="entry name" value="Enoyl-CoA_hydra/iso"/>
</dbReference>
<dbReference type="InterPro" id="IPR014748">
    <property type="entry name" value="Enoyl-CoA_hydra_C"/>
</dbReference>
<evidence type="ECO:0000256" key="1">
    <source>
        <dbReference type="ARBA" id="ARBA00005254"/>
    </source>
</evidence>
<reference evidence="6" key="1">
    <citation type="submission" date="2022-03" db="EMBL/GenBank/DDBJ databases">
        <title>Streptomyces 7R015 and 7R016 isolated from Barleria lupulina in Thailand.</title>
        <authorList>
            <person name="Kanchanasin P."/>
            <person name="Phongsopitanun W."/>
            <person name="Tanasupawat S."/>
        </authorList>
    </citation>
    <scope>NUCLEOTIDE SEQUENCE</scope>
    <source>
        <strain evidence="6">7R016</strain>
    </source>
</reference>
<name>A0ABS9XUF0_9ACTN</name>
<comment type="catalytic activity">
    <reaction evidence="4">
        <text>a 4-saturated-(3S)-3-hydroxyacyl-CoA = a (3E)-enoyl-CoA + H2O</text>
        <dbReference type="Rhea" id="RHEA:20724"/>
        <dbReference type="ChEBI" id="CHEBI:15377"/>
        <dbReference type="ChEBI" id="CHEBI:58521"/>
        <dbReference type="ChEBI" id="CHEBI:137480"/>
        <dbReference type="EC" id="4.2.1.17"/>
    </reaction>
</comment>
<evidence type="ECO:0000256" key="4">
    <source>
        <dbReference type="ARBA" id="ARBA00023717"/>
    </source>
</evidence>
<evidence type="ECO:0000313" key="7">
    <source>
        <dbReference type="Proteomes" id="UP001165270"/>
    </source>
</evidence>
<dbReference type="Proteomes" id="UP001165270">
    <property type="component" value="Unassembled WGS sequence"/>
</dbReference>
<dbReference type="InterPro" id="IPR029045">
    <property type="entry name" value="ClpP/crotonase-like_dom_sf"/>
</dbReference>
<dbReference type="InterPro" id="IPR018376">
    <property type="entry name" value="Enoyl-CoA_hyd/isom_CS"/>
</dbReference>
<accession>A0ABS9XUF0</accession>
<keyword evidence="2" id="KW-0456">Lyase</keyword>
<evidence type="ECO:0000256" key="5">
    <source>
        <dbReference type="RuleBase" id="RU003707"/>
    </source>
</evidence>
<gene>
    <name evidence="6" type="ORF">MQN93_38950</name>
</gene>
<sequence>MTATTAAGPAITTTVHGGVGTIEISNPDRRNALSVSMMFDLADTVHALNSDADVRVVVLRGAGEEAFVSGADLSEFGGRTQEAQQHSDQASESMFARLSEVSVPLIARIHGYCLGAGVAIALNADLRCADTRAVLSIPAARLGIGYPLAQTADLVHTVGPSAAADLLYTGRRVPAVEAQALGLLDRVVETEGLGEVVDELAATIAGNAPLSVRAAKAAIRSVRRTTESAPDHDEIRRGALAEIARCGTSGDLREGTAAFLEKRAPRFTGR</sequence>
<dbReference type="PROSITE" id="PS00166">
    <property type="entry name" value="ENOYL_COA_HYDRATASE"/>
    <property type="match status" value="1"/>
</dbReference>
<evidence type="ECO:0000313" key="6">
    <source>
        <dbReference type="EMBL" id="MCI3245702.1"/>
    </source>
</evidence>
<comment type="catalytic activity">
    <reaction evidence="3">
        <text>a (3S)-3-hydroxyacyl-CoA = a (2E)-enoyl-CoA + H2O</text>
        <dbReference type="Rhea" id="RHEA:16105"/>
        <dbReference type="ChEBI" id="CHEBI:15377"/>
        <dbReference type="ChEBI" id="CHEBI:57318"/>
        <dbReference type="ChEBI" id="CHEBI:58856"/>
        <dbReference type="EC" id="4.2.1.17"/>
    </reaction>
</comment>
<dbReference type="Pfam" id="PF00378">
    <property type="entry name" value="ECH_1"/>
    <property type="match status" value="1"/>
</dbReference>
<protein>
    <submittedName>
        <fullName evidence="6">Enoyl-CoA hydratase-related protein</fullName>
    </submittedName>
</protein>
<organism evidence="6 7">
    <name type="scientific">Streptomyces spinosisporus</name>
    <dbReference type="NCBI Taxonomy" id="2927582"/>
    <lineage>
        <taxon>Bacteria</taxon>
        <taxon>Bacillati</taxon>
        <taxon>Actinomycetota</taxon>
        <taxon>Actinomycetes</taxon>
        <taxon>Kitasatosporales</taxon>
        <taxon>Streptomycetaceae</taxon>
        <taxon>Streptomyces</taxon>
    </lineage>
</organism>
<evidence type="ECO:0000256" key="2">
    <source>
        <dbReference type="ARBA" id="ARBA00023239"/>
    </source>
</evidence>
<dbReference type="PANTHER" id="PTHR11941:SF54">
    <property type="entry name" value="ENOYL-COA HYDRATASE, MITOCHONDRIAL"/>
    <property type="match status" value="1"/>
</dbReference>
<dbReference type="SUPFAM" id="SSF52096">
    <property type="entry name" value="ClpP/crotonase"/>
    <property type="match status" value="1"/>
</dbReference>